<evidence type="ECO:0000256" key="3">
    <source>
        <dbReference type="ARBA" id="ARBA00012483"/>
    </source>
</evidence>
<dbReference type="PROSITE" id="PS50089">
    <property type="entry name" value="ZF_RING_2"/>
    <property type="match status" value="1"/>
</dbReference>
<evidence type="ECO:0000256" key="6">
    <source>
        <dbReference type="ARBA" id="ARBA00022723"/>
    </source>
</evidence>
<dbReference type="Proteomes" id="UP001055439">
    <property type="component" value="Chromosome 10"/>
</dbReference>
<dbReference type="EC" id="2.3.2.27" evidence="3"/>
<protein>
    <recommendedName>
        <fullName evidence="3">RING-type E3 ubiquitin transferase</fullName>
        <ecNumber evidence="3">2.3.2.27</ecNumber>
    </recommendedName>
</protein>
<dbReference type="GO" id="GO:0008270">
    <property type="term" value="F:zinc ion binding"/>
    <property type="evidence" value="ECO:0007669"/>
    <property type="project" value="UniProtKB-KW"/>
</dbReference>
<dbReference type="InterPro" id="IPR045195">
    <property type="entry name" value="LOG2-like_mRING_C3HC5"/>
</dbReference>
<evidence type="ECO:0000256" key="1">
    <source>
        <dbReference type="ARBA" id="ARBA00000900"/>
    </source>
</evidence>
<dbReference type="GO" id="GO:0061630">
    <property type="term" value="F:ubiquitin protein ligase activity"/>
    <property type="evidence" value="ECO:0007669"/>
    <property type="project" value="UniProtKB-EC"/>
</dbReference>
<dbReference type="InterPro" id="IPR045194">
    <property type="entry name" value="MGRN1/RNF157-like"/>
</dbReference>
<evidence type="ECO:0000256" key="2">
    <source>
        <dbReference type="ARBA" id="ARBA00004906"/>
    </source>
</evidence>
<name>A0A9E7JEE5_9LILI</name>
<evidence type="ECO:0000313" key="16">
    <source>
        <dbReference type="Proteomes" id="UP001055439"/>
    </source>
</evidence>
<dbReference type="SMART" id="SM00184">
    <property type="entry name" value="RING"/>
    <property type="match status" value="1"/>
</dbReference>
<dbReference type="AlphaFoldDB" id="A0A9E7JEE5"/>
<comment type="pathway">
    <text evidence="2">Protein modification; protein ubiquitination.</text>
</comment>
<feature type="region of interest" description="Disordered" evidence="13">
    <location>
        <begin position="43"/>
        <end position="111"/>
    </location>
</feature>
<dbReference type="Pfam" id="PF26192">
    <property type="entry name" value="RNF157-like_N"/>
    <property type="match status" value="2"/>
</dbReference>
<dbReference type="PANTHER" id="PTHR22996:SF0">
    <property type="entry name" value="RE60872P-RELATED"/>
    <property type="match status" value="1"/>
</dbReference>
<evidence type="ECO:0000256" key="12">
    <source>
        <dbReference type="PROSITE-ProRule" id="PRU00175"/>
    </source>
</evidence>
<dbReference type="SUPFAM" id="SSF57850">
    <property type="entry name" value="RING/U-box"/>
    <property type="match status" value="1"/>
</dbReference>
<evidence type="ECO:0000259" key="14">
    <source>
        <dbReference type="PROSITE" id="PS50089"/>
    </source>
</evidence>
<dbReference type="CDD" id="cd16789">
    <property type="entry name" value="mRING-HC-C3HC5_MGRN1-like"/>
    <property type="match status" value="1"/>
</dbReference>
<feature type="compositionally biased region" description="Basic and acidic residues" evidence="13">
    <location>
        <begin position="51"/>
        <end position="60"/>
    </location>
</feature>
<dbReference type="InterPro" id="IPR001841">
    <property type="entry name" value="Znf_RING"/>
</dbReference>
<accession>A0A9E7JEE5</accession>
<organism evidence="15 16">
    <name type="scientific">Musa troglodytarum</name>
    <name type="common">fe'i banana</name>
    <dbReference type="NCBI Taxonomy" id="320322"/>
    <lineage>
        <taxon>Eukaryota</taxon>
        <taxon>Viridiplantae</taxon>
        <taxon>Streptophyta</taxon>
        <taxon>Embryophyta</taxon>
        <taxon>Tracheophyta</taxon>
        <taxon>Spermatophyta</taxon>
        <taxon>Magnoliopsida</taxon>
        <taxon>Liliopsida</taxon>
        <taxon>Zingiberales</taxon>
        <taxon>Musaceae</taxon>
        <taxon>Musa</taxon>
    </lineage>
</organism>
<evidence type="ECO:0000256" key="11">
    <source>
        <dbReference type="ARBA" id="ARBA00025721"/>
    </source>
</evidence>
<evidence type="ECO:0000256" key="8">
    <source>
        <dbReference type="ARBA" id="ARBA00022786"/>
    </source>
</evidence>
<dbReference type="FunFam" id="3.30.40.10:FF:000115">
    <property type="entry name" value="probable E3 ubiquitin-protein ligase LOG2"/>
    <property type="match status" value="1"/>
</dbReference>
<feature type="non-terminal residue" evidence="15">
    <location>
        <position position="1"/>
    </location>
</feature>
<comment type="similarity">
    <text evidence="11">Belongs to the RING-type zinc finger family. LOG2 subfamily.</text>
</comment>
<comment type="catalytic activity">
    <reaction evidence="1">
        <text>S-ubiquitinyl-[E2 ubiquitin-conjugating enzyme]-L-cysteine + [acceptor protein]-L-lysine = [E2 ubiquitin-conjugating enzyme]-L-cysteine + N(6)-ubiquitinyl-[acceptor protein]-L-lysine.</text>
        <dbReference type="EC" id="2.3.2.27"/>
    </reaction>
</comment>
<evidence type="ECO:0000256" key="9">
    <source>
        <dbReference type="ARBA" id="ARBA00022833"/>
    </source>
</evidence>
<keyword evidence="16" id="KW-1185">Reference proteome</keyword>
<keyword evidence="8" id="KW-0833">Ubl conjugation pathway</keyword>
<gene>
    <name evidence="15" type="ORF">MUK42_03553</name>
</gene>
<keyword evidence="9" id="KW-0862">Zinc</keyword>
<feature type="compositionally biased region" description="Basic residues" evidence="13">
    <location>
        <begin position="79"/>
        <end position="89"/>
    </location>
</feature>
<dbReference type="EMBL" id="CP097503">
    <property type="protein sequence ID" value="URD77926.1"/>
    <property type="molecule type" value="Genomic_DNA"/>
</dbReference>
<dbReference type="Gene3D" id="3.30.40.10">
    <property type="entry name" value="Zinc/RING finger domain, C3HC4 (zinc finger)"/>
    <property type="match status" value="1"/>
</dbReference>
<evidence type="ECO:0000256" key="10">
    <source>
        <dbReference type="ARBA" id="ARBA00023288"/>
    </source>
</evidence>
<keyword evidence="10" id="KW-0449">Lipoprotein</keyword>
<evidence type="ECO:0000313" key="15">
    <source>
        <dbReference type="EMBL" id="URD77926.1"/>
    </source>
</evidence>
<keyword evidence="7 12" id="KW-0863">Zinc-finger</keyword>
<evidence type="ECO:0000256" key="4">
    <source>
        <dbReference type="ARBA" id="ARBA00022679"/>
    </source>
</evidence>
<dbReference type="InterPro" id="IPR013083">
    <property type="entry name" value="Znf_RING/FYVE/PHD"/>
</dbReference>
<evidence type="ECO:0000256" key="7">
    <source>
        <dbReference type="ARBA" id="ARBA00022771"/>
    </source>
</evidence>
<feature type="domain" description="RING-type" evidence="14">
    <location>
        <begin position="393"/>
        <end position="432"/>
    </location>
</feature>
<dbReference type="Pfam" id="PF13920">
    <property type="entry name" value="zf-C3HC4_3"/>
    <property type="match status" value="1"/>
</dbReference>
<dbReference type="OrthoDB" id="1711136at2759"/>
<sequence length="453" mass="51348">VFFFCFFSHWLRFLRKEWLLVKRRLVPLFFFLFAESPPSFRPLPAEQPRFPSERRADSDQNSHLQMGNTGSSTVDSGHRRNSGHHHHLHLPPSGASGAPPLPPPPQLQPQQPEIVARYPNPYFPHGYYPSPAPATPVPLPASFDHHQRREYPFHHPGWANGGRYPYGAPLPAPAPAPYVDHHKAVTIRNDVNIRKETLRVEPDEQNPGRFLVAFTFDATVAGSKCLHLHFLDNISKLYSFFHSANSITVFFFAKEGPDCKLITVKELLKPVTVPFREGLGQKFRQPSGTGIDLFLVDEVELIKVGESDVYPLAVKAEASPSSNQDLGEHQKVQSSNSQITQAIFEKKDNAGYDVHVMKQILWVSGTRYELQEIYGIGSSVDGETDENDSGKECVICLSEPRDTTVLPCRHMCMCRECAKVLRFQTNRCPMCRQPVEQLLEIKIHSRAEERQER</sequence>
<dbReference type="InterPro" id="IPR058981">
    <property type="entry name" value="MGRN1/RNF157-like_N"/>
</dbReference>
<dbReference type="PANTHER" id="PTHR22996">
    <property type="entry name" value="MAHOGUNIN"/>
    <property type="match status" value="1"/>
</dbReference>
<keyword evidence="6" id="KW-0479">Metal-binding</keyword>
<feature type="compositionally biased region" description="Polar residues" evidence="13">
    <location>
        <begin position="61"/>
        <end position="75"/>
    </location>
</feature>
<dbReference type="GO" id="GO:0016567">
    <property type="term" value="P:protein ubiquitination"/>
    <property type="evidence" value="ECO:0007669"/>
    <property type="project" value="TreeGrafter"/>
</dbReference>
<evidence type="ECO:0000256" key="5">
    <source>
        <dbReference type="ARBA" id="ARBA00022707"/>
    </source>
</evidence>
<keyword evidence="4" id="KW-0808">Transferase</keyword>
<evidence type="ECO:0000256" key="13">
    <source>
        <dbReference type="SAM" id="MobiDB-lite"/>
    </source>
</evidence>
<proteinExistence type="inferred from homology"/>
<reference evidence="15" key="1">
    <citation type="submission" date="2022-05" db="EMBL/GenBank/DDBJ databases">
        <title>The Musa troglodytarum L. genome provides insights into the mechanism of non-climacteric behaviour and enrichment of carotenoids.</title>
        <authorList>
            <person name="Wang J."/>
        </authorList>
    </citation>
    <scope>NUCLEOTIDE SEQUENCE</scope>
    <source>
        <tissue evidence="15">Leaf</tissue>
    </source>
</reference>
<keyword evidence="5" id="KW-0519">Myristate</keyword>